<comment type="caution">
    <text evidence="1">The sequence shown here is derived from an EMBL/GenBank/DDBJ whole genome shotgun (WGS) entry which is preliminary data.</text>
</comment>
<organism evidence="1 2">
    <name type="scientific">Leptospira noguchii</name>
    <dbReference type="NCBI Taxonomy" id="28182"/>
    <lineage>
        <taxon>Bacteria</taxon>
        <taxon>Pseudomonadati</taxon>
        <taxon>Spirochaetota</taxon>
        <taxon>Spirochaetia</taxon>
        <taxon>Leptospirales</taxon>
        <taxon>Leptospiraceae</taxon>
        <taxon>Leptospira</taxon>
    </lineage>
</organism>
<sequence length="55" mass="6342">MHRTTALVRKKGSLENVDLVVSDLPEPGENKVQIYFQTSRRMELRSKSLIFGPRL</sequence>
<protein>
    <submittedName>
        <fullName evidence="1">Uncharacterized protein</fullName>
    </submittedName>
</protein>
<accession>M6W0U5</accession>
<name>M6W0U5_9LEPT</name>
<dbReference type="EMBL" id="AKWD02000007">
    <property type="protein sequence ID" value="EMO55413.1"/>
    <property type="molecule type" value="Genomic_DNA"/>
</dbReference>
<proteinExistence type="predicted"/>
<evidence type="ECO:0000313" key="2">
    <source>
        <dbReference type="Proteomes" id="UP000012112"/>
    </source>
</evidence>
<reference evidence="1 2" key="1">
    <citation type="submission" date="2013-01" db="EMBL/GenBank/DDBJ databases">
        <authorList>
            <person name="Harkins D.M."/>
            <person name="Durkin A.S."/>
            <person name="Brinkac L.M."/>
            <person name="Haft D.H."/>
            <person name="Selengut J.D."/>
            <person name="Sanka R."/>
            <person name="DePew J."/>
            <person name="Purushe J."/>
            <person name="Matthias M.A."/>
            <person name="Vinetz J.M."/>
            <person name="Sutton G.G."/>
            <person name="Nierman W.C."/>
            <person name="Fouts D.E."/>
        </authorList>
    </citation>
    <scope>NUCLEOTIDE SEQUENCE [LARGE SCALE GENOMIC DNA]</scope>
    <source>
        <strain evidence="1 2">HAI1536</strain>
    </source>
</reference>
<gene>
    <name evidence="1" type="ORF">LEP1GSC172_1513</name>
</gene>
<evidence type="ECO:0000313" key="1">
    <source>
        <dbReference type="EMBL" id="EMO55413.1"/>
    </source>
</evidence>
<dbReference type="Proteomes" id="UP000012112">
    <property type="component" value="Unassembled WGS sequence"/>
</dbReference>
<dbReference type="AlphaFoldDB" id="M6W0U5"/>